<dbReference type="RefSeq" id="WP_150173441.1">
    <property type="nucleotide sequence ID" value="NZ_CP029193.1"/>
</dbReference>
<name>A0A5P2BI53_STRVZ</name>
<evidence type="ECO:0000313" key="1">
    <source>
        <dbReference type="EMBL" id="QES30104.1"/>
    </source>
</evidence>
<sequence>MRPVLRDDVRQLAKRWVDRDRADALRAGEKPPPPLDGVPDDQRAPLFHEAHYWHTLASGLFLEQSVPPRPSAANIRAMRDHLAECCALLRSMMERRGDLLPDGAREQLATIELRVAMALDLVENAGAAWARETDAAWHELMLLARLLAYDPSRTRDDWVPEGWNNFAGLYLV</sequence>
<dbReference type="OrthoDB" id="4239156at2"/>
<proteinExistence type="predicted"/>
<dbReference type="EMBL" id="CP029193">
    <property type="protein sequence ID" value="QES30104.1"/>
    <property type="molecule type" value="Genomic_DNA"/>
</dbReference>
<dbReference type="Proteomes" id="UP000323046">
    <property type="component" value="Chromosome"/>
</dbReference>
<reference evidence="1 2" key="1">
    <citation type="submission" date="2018-05" db="EMBL/GenBank/DDBJ databases">
        <title>Streptomyces venezuelae.</title>
        <authorList>
            <person name="Kim W."/>
            <person name="Lee N."/>
            <person name="Cho B.-K."/>
        </authorList>
    </citation>
    <scope>NUCLEOTIDE SEQUENCE [LARGE SCALE GENOMIC DNA]</scope>
    <source>
        <strain evidence="1 2">ATCC 14583</strain>
    </source>
</reference>
<dbReference type="AlphaFoldDB" id="A0A5P2BI53"/>
<protein>
    <submittedName>
        <fullName evidence="1">Uncharacterized protein</fullName>
    </submittedName>
</protein>
<organism evidence="1 2">
    <name type="scientific">Streptomyces venezuelae</name>
    <dbReference type="NCBI Taxonomy" id="54571"/>
    <lineage>
        <taxon>Bacteria</taxon>
        <taxon>Bacillati</taxon>
        <taxon>Actinomycetota</taxon>
        <taxon>Actinomycetes</taxon>
        <taxon>Kitasatosporales</taxon>
        <taxon>Streptomycetaceae</taxon>
        <taxon>Streptomyces</taxon>
    </lineage>
</organism>
<gene>
    <name evidence="1" type="ORF">DEJ47_29930</name>
</gene>
<evidence type="ECO:0000313" key="2">
    <source>
        <dbReference type="Proteomes" id="UP000323046"/>
    </source>
</evidence>
<accession>A0A5P2BI53</accession>
<keyword evidence="2" id="KW-1185">Reference proteome</keyword>